<gene>
    <name evidence="1" type="ORF">GII30_03395</name>
</gene>
<dbReference type="CDD" id="cd00085">
    <property type="entry name" value="HNHc"/>
    <property type="match status" value="1"/>
</dbReference>
<accession>A0A857KTT0</accession>
<dbReference type="Pfam" id="PF02720">
    <property type="entry name" value="DUF222"/>
    <property type="match status" value="1"/>
</dbReference>
<organism evidence="1">
    <name type="scientific">Gordonia amarae</name>
    <dbReference type="NCBI Taxonomy" id="36821"/>
    <lineage>
        <taxon>Bacteria</taxon>
        <taxon>Bacillati</taxon>
        <taxon>Actinomycetota</taxon>
        <taxon>Actinomycetes</taxon>
        <taxon>Mycobacteriales</taxon>
        <taxon>Gordoniaceae</taxon>
        <taxon>Gordonia</taxon>
    </lineage>
</organism>
<dbReference type="InterPro" id="IPR003615">
    <property type="entry name" value="HNH_nuc"/>
</dbReference>
<dbReference type="AlphaFoldDB" id="A0A857KTT0"/>
<evidence type="ECO:0000313" key="1">
    <source>
        <dbReference type="EMBL" id="QHN38348.1"/>
    </source>
</evidence>
<dbReference type="InterPro" id="IPR003870">
    <property type="entry name" value="DUF222"/>
</dbReference>
<reference evidence="1" key="1">
    <citation type="journal article" date="2021" name="Nat. Microbiol.">
        <title>Cocultivation of an ultrasmall environmental parasitic bacterium with lytic ability against bacteria associated with wastewater foams.</title>
        <authorList>
            <person name="Batinovic S."/>
            <person name="Rose J.J.A."/>
            <person name="Ratcliffe J."/>
            <person name="Seviour R.J."/>
            <person name="Petrovski S."/>
        </authorList>
    </citation>
    <scope>NUCLEOTIDE SEQUENCE</scope>
    <source>
        <strain evidence="1">CON44</strain>
    </source>
</reference>
<name>A0A857KTT0_9ACTN</name>
<dbReference type="EMBL" id="CP045810">
    <property type="protein sequence ID" value="QHN38348.1"/>
    <property type="molecule type" value="Genomic_DNA"/>
</dbReference>
<protein>
    <submittedName>
        <fullName evidence="1">DUF222 domain-containing protein</fullName>
    </submittedName>
</protein>
<dbReference type="SMART" id="SM00507">
    <property type="entry name" value="HNHc"/>
    <property type="match status" value="1"/>
</dbReference>
<sequence length="526" mass="56868">MGMADVDADAPGAALPALYAQLDTLLEQISAAEPARCTDEQLLQAAATHERCARRMAVLNDAAIVEIFDREAHRLTGCTTRQMFLTHELRITDPMLRMTRMEKLARFTAMTGERRDPEYPNISDAAHRGDLGPAHVNAVIEVLAKLPHALPHDTKLAAEQTMAEISVDLTPSEIITAGGRLLAHLDPDGELTDDHDRTRRRNLWLNRQDAQKMSKLTGHLDPATRAMLEVVLNAWGAPGMNNPSDPHSPAGHPDTADADQLHEAADRDSRSSSQRHHDALAAFLRAGLDAGILGTTHRGLPATVVIKADLKDLQSRTGSGSTATGTVLPISEVIDALARDGVDPYLAVFRDHDAVPLYLGRAKRLASRGQRLASFAAPGGHACSFPGCGQPAARVEMHHAVRDWADGGRTDIDQLAPACPKHNRIVGRTPGQYTTGKVTDGPGKGRTWWRRNPAPGAAPNPEQINLLPDIKQTFIQNLDATRSEIHGPQPNPPDDIPDSILPVGDSDIERELAKLLDEFLAESGST</sequence>
<proteinExistence type="predicted"/>